<feature type="compositionally biased region" description="Basic and acidic residues" evidence="1">
    <location>
        <begin position="123"/>
        <end position="136"/>
    </location>
</feature>
<proteinExistence type="predicted"/>
<evidence type="ECO:0000313" key="2">
    <source>
        <dbReference type="EMBL" id="CAB4277834.1"/>
    </source>
</evidence>
<dbReference type="Proteomes" id="UP000507222">
    <property type="component" value="Unassembled WGS sequence"/>
</dbReference>
<accession>A0A6J5URE7</accession>
<protein>
    <submittedName>
        <fullName evidence="2">Uncharacterized protein</fullName>
    </submittedName>
</protein>
<evidence type="ECO:0000256" key="1">
    <source>
        <dbReference type="SAM" id="MobiDB-lite"/>
    </source>
</evidence>
<feature type="region of interest" description="Disordered" evidence="1">
    <location>
        <begin position="1"/>
        <end position="49"/>
    </location>
</feature>
<dbReference type="AlphaFoldDB" id="A0A6J5URE7"/>
<feature type="compositionally biased region" description="Low complexity" evidence="1">
    <location>
        <begin position="18"/>
        <end position="30"/>
    </location>
</feature>
<reference evidence="2 3" key="1">
    <citation type="submission" date="2020-05" db="EMBL/GenBank/DDBJ databases">
        <authorList>
            <person name="Campoy J."/>
            <person name="Schneeberger K."/>
            <person name="Spophaly S."/>
        </authorList>
    </citation>
    <scope>NUCLEOTIDE SEQUENCE [LARGE SCALE GENOMIC DNA]</scope>
    <source>
        <strain evidence="2">PruArmRojPasFocal</strain>
    </source>
</reference>
<name>A0A6J5URE7_PRUAR</name>
<sequence length="136" mass="14415">MGSWANLGRGDSREGTLSHNSASNTVSSSTRQGDNHAYHSGPGHMQDVEAVGEGLDLNVTVDEQVLAVGGGDSVEEQVVGNIGLGRSWSLTQNSDPFNLGHLIVGTQRSGEGRAKRKGTLSMGREEAERCRLGKRQ</sequence>
<organism evidence="2 3">
    <name type="scientific">Prunus armeniaca</name>
    <name type="common">Apricot</name>
    <name type="synonym">Armeniaca vulgaris</name>
    <dbReference type="NCBI Taxonomy" id="36596"/>
    <lineage>
        <taxon>Eukaryota</taxon>
        <taxon>Viridiplantae</taxon>
        <taxon>Streptophyta</taxon>
        <taxon>Embryophyta</taxon>
        <taxon>Tracheophyta</taxon>
        <taxon>Spermatophyta</taxon>
        <taxon>Magnoliopsida</taxon>
        <taxon>eudicotyledons</taxon>
        <taxon>Gunneridae</taxon>
        <taxon>Pentapetalae</taxon>
        <taxon>rosids</taxon>
        <taxon>fabids</taxon>
        <taxon>Rosales</taxon>
        <taxon>Rosaceae</taxon>
        <taxon>Amygdaloideae</taxon>
        <taxon>Amygdaleae</taxon>
        <taxon>Prunus</taxon>
    </lineage>
</organism>
<feature type="region of interest" description="Disordered" evidence="1">
    <location>
        <begin position="108"/>
        <end position="136"/>
    </location>
</feature>
<dbReference type="EMBL" id="CAEKDK010000004">
    <property type="protein sequence ID" value="CAB4277834.1"/>
    <property type="molecule type" value="Genomic_DNA"/>
</dbReference>
<evidence type="ECO:0000313" key="3">
    <source>
        <dbReference type="Proteomes" id="UP000507222"/>
    </source>
</evidence>
<gene>
    <name evidence="2" type="ORF">CURHAP_LOCUS27791</name>
</gene>